<comment type="caution">
    <text evidence="1">The sequence shown here is derived from an EMBL/GenBank/DDBJ whole genome shotgun (WGS) entry which is preliminary data.</text>
</comment>
<evidence type="ECO:0008006" key="3">
    <source>
        <dbReference type="Google" id="ProtNLM"/>
    </source>
</evidence>
<sequence>MVTERCSRPRARGALSTGQAFLGRLVTDPCSRVTGDETVRGACDAAQVTNTSKLVRDRIPEIVRSHGEDPTYYQADPAEYRNRLRAKLTEEVTEFLAATDDDAVEELADILEVVYALAADLGTAQPELDEARRQKATTNGAFAHRIIWTGTRG</sequence>
<name>A0A4R4ZTJ3_9ACTN</name>
<dbReference type="SUPFAM" id="SSF101386">
    <property type="entry name" value="all-alpha NTP pyrophosphatases"/>
    <property type="match status" value="1"/>
</dbReference>
<dbReference type="OrthoDB" id="9813491at2"/>
<evidence type="ECO:0000313" key="1">
    <source>
        <dbReference type="EMBL" id="TDD61269.1"/>
    </source>
</evidence>
<dbReference type="InterPro" id="IPR038735">
    <property type="entry name" value="MSMEG_1276-like_NTP-PPase_dom"/>
</dbReference>
<gene>
    <name evidence="1" type="ORF">E1263_07890</name>
</gene>
<proteinExistence type="predicted"/>
<dbReference type="AlphaFoldDB" id="A0A4R4ZTJ3"/>
<organism evidence="1 2">
    <name type="scientific">Kribbella antibiotica</name>
    <dbReference type="NCBI Taxonomy" id="190195"/>
    <lineage>
        <taxon>Bacteria</taxon>
        <taxon>Bacillati</taxon>
        <taxon>Actinomycetota</taxon>
        <taxon>Actinomycetes</taxon>
        <taxon>Propionibacteriales</taxon>
        <taxon>Kribbellaceae</taxon>
        <taxon>Kribbella</taxon>
    </lineage>
</organism>
<reference evidence="1 2" key="1">
    <citation type="submission" date="2019-03" db="EMBL/GenBank/DDBJ databases">
        <title>Draft genome sequences of novel Actinobacteria.</title>
        <authorList>
            <person name="Sahin N."/>
            <person name="Ay H."/>
            <person name="Saygin H."/>
        </authorList>
    </citation>
    <scope>NUCLEOTIDE SEQUENCE [LARGE SCALE GENOMIC DNA]</scope>
    <source>
        <strain evidence="1 2">JCM 13523</strain>
    </source>
</reference>
<protein>
    <recommendedName>
        <fullName evidence="3">Phosphoribosyl-ATP pyrophosphohydrolase</fullName>
    </recommendedName>
</protein>
<dbReference type="EMBL" id="SMKX01000016">
    <property type="protein sequence ID" value="TDD61269.1"/>
    <property type="molecule type" value="Genomic_DNA"/>
</dbReference>
<accession>A0A4R4ZTJ3</accession>
<evidence type="ECO:0000313" key="2">
    <source>
        <dbReference type="Proteomes" id="UP000295124"/>
    </source>
</evidence>
<dbReference type="Pfam" id="PF01503">
    <property type="entry name" value="PRA-PH"/>
    <property type="match status" value="1"/>
</dbReference>
<dbReference type="InterPro" id="IPR021130">
    <property type="entry name" value="PRib-ATP_PPHydrolase-like"/>
</dbReference>
<keyword evidence="2" id="KW-1185">Reference proteome</keyword>
<dbReference type="CDD" id="cd11532">
    <property type="entry name" value="NTP-PPase_COG4997"/>
    <property type="match status" value="1"/>
</dbReference>
<dbReference type="Proteomes" id="UP000295124">
    <property type="component" value="Unassembled WGS sequence"/>
</dbReference>